<proteinExistence type="predicted"/>
<reference evidence="1" key="1">
    <citation type="submission" date="2018-01" db="EMBL/GenBank/DDBJ databases">
        <title>A diatom virus reveals a new lineage of giant single stranded DNA viruses originating from double stranded DNA phage.</title>
        <authorList>
            <person name="Carlson M.C.G."/>
            <person name="Frischkorn K.R."/>
            <person name="Brumfield S."/>
            <person name="Rocap G."/>
        </authorList>
    </citation>
    <scope>NUCLEOTIDE SEQUENCE</scope>
    <source>
        <strain evidence="1">PmDNAV1</strain>
    </source>
</reference>
<gene>
    <name evidence="1" type="ORF">PmDNAV1_gp11</name>
</gene>
<dbReference type="EMBL" id="MG841150">
    <property type="protein sequence ID" value="AYD75895.1"/>
    <property type="molecule type" value="Genomic_DNA"/>
</dbReference>
<organism evidence="1">
    <name type="scientific">Pseudo-nitzschia multiseries DNA virus</name>
    <dbReference type="NCBI Taxonomy" id="2364897"/>
    <lineage>
        <taxon>Viruses</taxon>
    </lineage>
</organism>
<evidence type="ECO:0000313" key="1">
    <source>
        <dbReference type="EMBL" id="AYD75895.1"/>
    </source>
</evidence>
<accession>A0A678W2Z9</accession>
<sequence>MLLVTGGYAKMTDIDVQERALRNDPIAVMMVLSQPSVSLTDAIRKRVERYVMQCDEAEPISVHRVRLEVNAPSWCKNANSVSGRVMRELGYTRHGDEWRYGVEPISRKAKRHGSRFTKASLRKMKRRDLERLAALVQGVLQERSA</sequence>
<name>A0A678W2Z9_9VIRU</name>
<protein>
    <submittedName>
        <fullName evidence="1">Uncharacterized protein</fullName>
    </submittedName>
</protein>